<dbReference type="STRING" id="299467.A0A443S0I9"/>
<dbReference type="VEuPathDB" id="VectorBase:LDEU011014"/>
<dbReference type="OrthoDB" id="552049at2759"/>
<dbReference type="InterPro" id="IPR036869">
    <property type="entry name" value="J_dom_sf"/>
</dbReference>
<evidence type="ECO:0000259" key="2">
    <source>
        <dbReference type="PROSITE" id="PS50076"/>
    </source>
</evidence>
<accession>A0A443S0I9</accession>
<dbReference type="Gene3D" id="1.10.287.110">
    <property type="entry name" value="DnaJ domain"/>
    <property type="match status" value="1"/>
</dbReference>
<protein>
    <submittedName>
        <fullName evidence="3">Protein tumorous imaginal discs-like isoform X2</fullName>
    </submittedName>
</protein>
<feature type="domain" description="J" evidence="2">
    <location>
        <begin position="64"/>
        <end position="129"/>
    </location>
</feature>
<dbReference type="InterPro" id="IPR051938">
    <property type="entry name" value="Apopto_cytoskel_mod"/>
</dbReference>
<comment type="caution">
    <text evidence="3">The sequence shown here is derived from an EMBL/GenBank/DDBJ whole genome shotgun (WGS) entry which is preliminary data.</text>
</comment>
<evidence type="ECO:0000313" key="3">
    <source>
        <dbReference type="EMBL" id="RWS21026.1"/>
    </source>
</evidence>
<dbReference type="PROSITE" id="PS00636">
    <property type="entry name" value="DNAJ_1"/>
    <property type="match status" value="1"/>
</dbReference>
<organism evidence="3 4">
    <name type="scientific">Leptotrombidium deliense</name>
    <dbReference type="NCBI Taxonomy" id="299467"/>
    <lineage>
        <taxon>Eukaryota</taxon>
        <taxon>Metazoa</taxon>
        <taxon>Ecdysozoa</taxon>
        <taxon>Arthropoda</taxon>
        <taxon>Chelicerata</taxon>
        <taxon>Arachnida</taxon>
        <taxon>Acari</taxon>
        <taxon>Acariformes</taxon>
        <taxon>Trombidiformes</taxon>
        <taxon>Prostigmata</taxon>
        <taxon>Anystina</taxon>
        <taxon>Parasitengona</taxon>
        <taxon>Trombiculoidea</taxon>
        <taxon>Trombiculidae</taxon>
        <taxon>Leptotrombidium</taxon>
    </lineage>
</organism>
<dbReference type="PRINTS" id="PR00625">
    <property type="entry name" value="JDOMAIN"/>
</dbReference>
<dbReference type="EMBL" id="NCKV01014043">
    <property type="protein sequence ID" value="RWS21026.1"/>
    <property type="molecule type" value="Genomic_DNA"/>
</dbReference>
<dbReference type="CDD" id="cd06257">
    <property type="entry name" value="DnaJ"/>
    <property type="match status" value="1"/>
</dbReference>
<dbReference type="Proteomes" id="UP000288716">
    <property type="component" value="Unassembled WGS sequence"/>
</dbReference>
<dbReference type="AlphaFoldDB" id="A0A443S0I9"/>
<gene>
    <name evidence="3" type="ORF">B4U80_04474</name>
</gene>
<dbReference type="SUPFAM" id="SSF46565">
    <property type="entry name" value="Chaperone J-domain"/>
    <property type="match status" value="1"/>
</dbReference>
<dbReference type="SMART" id="SM00271">
    <property type="entry name" value="DnaJ"/>
    <property type="match status" value="1"/>
</dbReference>
<dbReference type="InterPro" id="IPR018253">
    <property type="entry name" value="DnaJ_domain_CS"/>
</dbReference>
<keyword evidence="1" id="KW-0143">Chaperone</keyword>
<dbReference type="PROSITE" id="PS50076">
    <property type="entry name" value="DNAJ_2"/>
    <property type="match status" value="1"/>
</dbReference>
<reference evidence="3 4" key="1">
    <citation type="journal article" date="2018" name="Gigascience">
        <title>Genomes of trombidid mites reveal novel predicted allergens and laterally-transferred genes associated with secondary metabolism.</title>
        <authorList>
            <person name="Dong X."/>
            <person name="Chaisiri K."/>
            <person name="Xia D."/>
            <person name="Armstrong S.D."/>
            <person name="Fang Y."/>
            <person name="Donnelly M.J."/>
            <person name="Kadowaki T."/>
            <person name="McGarry J.W."/>
            <person name="Darby A.C."/>
            <person name="Makepeace B.L."/>
        </authorList>
    </citation>
    <scope>NUCLEOTIDE SEQUENCE [LARGE SCALE GENOMIC DNA]</scope>
    <source>
        <strain evidence="3">UoL-UT</strain>
    </source>
</reference>
<dbReference type="PANTHER" id="PTHR44145">
    <property type="entry name" value="DNAJ HOMOLOG SUBFAMILY A MEMBER 3, MITOCHONDRIAL"/>
    <property type="match status" value="1"/>
</dbReference>
<evidence type="ECO:0000256" key="1">
    <source>
        <dbReference type="ARBA" id="ARBA00023186"/>
    </source>
</evidence>
<sequence length="208" mass="25085">MSLKSFKFAIYKWSIGRRTSNRTFLIRTLELCEHILMQTLLFSYLIKRCCLREFHCSSVLRVKDYYHILGVSKDATSNQIRSAYLTLCKQFHPDAHPEKPTSTIRFQEINEAYSILSDTEKRRDYDHTQQNPFNSRRTVHNEYGSYYRPNVQYHRPYESKENDDYYKNAYRSEYDRYTKHEADVKSGKIKPIRARIVFGHWWDPNLRS</sequence>
<dbReference type="Pfam" id="PF00226">
    <property type="entry name" value="DnaJ"/>
    <property type="match status" value="1"/>
</dbReference>
<name>A0A443S0I9_9ACAR</name>
<dbReference type="InterPro" id="IPR001623">
    <property type="entry name" value="DnaJ_domain"/>
</dbReference>
<evidence type="ECO:0000313" key="4">
    <source>
        <dbReference type="Proteomes" id="UP000288716"/>
    </source>
</evidence>
<keyword evidence="4" id="KW-1185">Reference proteome</keyword>
<dbReference type="PANTHER" id="PTHR44145:SF3">
    <property type="entry name" value="DNAJ HOMOLOG SUBFAMILY A MEMBER 3, MITOCHONDRIAL"/>
    <property type="match status" value="1"/>
</dbReference>
<proteinExistence type="predicted"/>